<dbReference type="PaxDb" id="768679-TTX_0763"/>
<dbReference type="GO" id="GO:0008967">
    <property type="term" value="F:phosphoglycolate phosphatase activity"/>
    <property type="evidence" value="ECO:0007669"/>
    <property type="project" value="TreeGrafter"/>
</dbReference>
<dbReference type="eggNOG" id="arCOG02294">
    <property type="taxonomic scope" value="Archaea"/>
</dbReference>
<dbReference type="InterPro" id="IPR050155">
    <property type="entry name" value="HAD-like_hydrolase_sf"/>
</dbReference>
<dbReference type="SUPFAM" id="SSF56784">
    <property type="entry name" value="HAD-like"/>
    <property type="match status" value="1"/>
</dbReference>
<dbReference type="InterPro" id="IPR006439">
    <property type="entry name" value="HAD-SF_hydro_IA"/>
</dbReference>
<dbReference type="PANTHER" id="PTHR43434">
    <property type="entry name" value="PHOSPHOGLYCOLATE PHOSPHATASE"/>
    <property type="match status" value="1"/>
</dbReference>
<reference evidence="2 3" key="1">
    <citation type="journal article" date="2011" name="PLoS ONE">
        <title>The complete genome sequence of Thermoproteus tenax: a physiologically versatile member of the Crenarchaeota.</title>
        <authorList>
            <person name="Siebers B."/>
            <person name="Zaparty M."/>
            <person name="Raddatz G."/>
            <person name="Tjaden B."/>
            <person name="Albers S.V."/>
            <person name="Bell S.D."/>
            <person name="Blombach F."/>
            <person name="Kletzin A."/>
            <person name="Kyrpides N."/>
            <person name="Lanz C."/>
            <person name="Plagens A."/>
            <person name="Rampp M."/>
            <person name="Rosinus A."/>
            <person name="von Jan M."/>
            <person name="Makarova K.S."/>
            <person name="Klenk H.P."/>
            <person name="Schuster S.C."/>
            <person name="Hensel R."/>
        </authorList>
    </citation>
    <scope>NUCLEOTIDE SEQUENCE [LARGE SCALE GENOMIC DNA]</scope>
    <source>
        <strain evidence="3">ATCC 35583 / DSM 2078 / JCM 9277 / NBRC 100435 / Kra 1</strain>
    </source>
</reference>
<organism evidence="2 3">
    <name type="scientific">Thermoproteus tenax (strain ATCC 35583 / DSM 2078 / JCM 9277 / NBRC 100435 / Kra 1)</name>
    <dbReference type="NCBI Taxonomy" id="768679"/>
    <lineage>
        <taxon>Archaea</taxon>
        <taxon>Thermoproteota</taxon>
        <taxon>Thermoprotei</taxon>
        <taxon>Thermoproteales</taxon>
        <taxon>Thermoproteaceae</taxon>
        <taxon>Thermoproteus</taxon>
    </lineage>
</organism>
<dbReference type="PANTHER" id="PTHR43434:SF1">
    <property type="entry name" value="PHOSPHOGLYCOLATE PHOSPHATASE"/>
    <property type="match status" value="1"/>
</dbReference>
<sequence length="219" mass="24281">MTLKALLLDFFGTLARVRDEEAYLEDVSRGLARALGVDGEKALKYFLEARRLANAIREASNAEIPVDGQAALIAALAGGRPDEVRKVLVESMLKHLEPVEHAPEFLHWAKGRFKLAIVSNTTCRCYIEEVLKKVGGAVDVIVTSDVVRYRKPHRLIFKIALRRLGVAPSETIMVGDDDVDLGARALGILTVIVGGRVAGDLNFRDLEELRRWLEERAEP</sequence>
<dbReference type="AlphaFoldDB" id="G4RPC3"/>
<dbReference type="NCBIfam" id="TIGR01549">
    <property type="entry name" value="HAD-SF-IA-v1"/>
    <property type="match status" value="1"/>
</dbReference>
<name>G4RPC3_THETK</name>
<dbReference type="Pfam" id="PF00702">
    <property type="entry name" value="Hydrolase"/>
    <property type="match status" value="1"/>
</dbReference>
<dbReference type="InterPro" id="IPR023214">
    <property type="entry name" value="HAD_sf"/>
</dbReference>
<comment type="similarity">
    <text evidence="1">Belongs to the HAD-like hydrolase superfamily.</text>
</comment>
<accession>G4RPC3</accession>
<dbReference type="OrthoDB" id="27736at2157"/>
<evidence type="ECO:0000313" key="3">
    <source>
        <dbReference type="Proteomes" id="UP000002654"/>
    </source>
</evidence>
<dbReference type="Gene3D" id="3.40.50.1000">
    <property type="entry name" value="HAD superfamily/HAD-like"/>
    <property type="match status" value="1"/>
</dbReference>
<dbReference type="Proteomes" id="UP000002654">
    <property type="component" value="Chromosome"/>
</dbReference>
<keyword evidence="3" id="KW-1185">Reference proteome</keyword>
<dbReference type="PATRIC" id="fig|768679.9.peg.773"/>
<dbReference type="GO" id="GO:0006281">
    <property type="term" value="P:DNA repair"/>
    <property type="evidence" value="ECO:0007669"/>
    <property type="project" value="TreeGrafter"/>
</dbReference>
<dbReference type="PRINTS" id="PR00413">
    <property type="entry name" value="HADHALOGNASE"/>
</dbReference>
<dbReference type="SFLD" id="SFLDG01129">
    <property type="entry name" value="C1.5:_HAD__Beta-PGM__Phosphata"/>
    <property type="match status" value="1"/>
</dbReference>
<dbReference type="EMBL" id="FN869859">
    <property type="protein sequence ID" value="CCC81418.1"/>
    <property type="molecule type" value="Genomic_DNA"/>
</dbReference>
<dbReference type="STRING" id="768679.TTX_0763"/>
<keyword evidence="2" id="KW-0378">Hydrolase</keyword>
<protein>
    <submittedName>
        <fullName evidence="2">HAD superfamily hydrolase</fullName>
    </submittedName>
</protein>
<dbReference type="HOGENOM" id="CLU_1346457_0_0_2"/>
<dbReference type="InterPro" id="IPR036412">
    <property type="entry name" value="HAD-like_sf"/>
</dbReference>
<dbReference type="KEGG" id="ttn:TTX_0763"/>
<gene>
    <name evidence="2" type="ordered locus">TTX_0763</name>
</gene>
<evidence type="ECO:0000256" key="1">
    <source>
        <dbReference type="ARBA" id="ARBA00007958"/>
    </source>
</evidence>
<proteinExistence type="inferred from homology"/>
<dbReference type="SFLD" id="SFLDS00003">
    <property type="entry name" value="Haloacid_Dehalogenase"/>
    <property type="match status" value="1"/>
</dbReference>
<evidence type="ECO:0000313" key="2">
    <source>
        <dbReference type="EMBL" id="CCC81418.1"/>
    </source>
</evidence>